<dbReference type="Gene3D" id="3.10.129.10">
    <property type="entry name" value="Hotdog Thioesterase"/>
    <property type="match status" value="1"/>
</dbReference>
<evidence type="ECO:0000259" key="8">
    <source>
        <dbReference type="Pfam" id="PF03061"/>
    </source>
</evidence>
<reference evidence="9 10" key="1">
    <citation type="submission" date="2018-05" db="EMBL/GenBank/DDBJ databases">
        <title>Kurthia sibirica genome sequence.</title>
        <authorList>
            <person name="Maclea K.S."/>
            <person name="Goen A.E."/>
        </authorList>
    </citation>
    <scope>NUCLEOTIDE SEQUENCE [LARGE SCALE GENOMIC DNA]</scope>
    <source>
        <strain evidence="9 10">ATCC 49154</strain>
    </source>
</reference>
<protein>
    <recommendedName>
        <fullName evidence="6">Medium/long-chain acyl-CoA thioesterase YigI</fullName>
        <ecNumber evidence="5">3.1.2.20</ecNumber>
    </recommendedName>
</protein>
<dbReference type="SUPFAM" id="SSF54637">
    <property type="entry name" value="Thioesterase/thiol ester dehydrase-isomerase"/>
    <property type="match status" value="1"/>
</dbReference>
<name>A0A2U3AML5_9BACL</name>
<dbReference type="Proteomes" id="UP000245938">
    <property type="component" value="Unassembled WGS sequence"/>
</dbReference>
<dbReference type="InterPro" id="IPR006683">
    <property type="entry name" value="Thioestr_dom"/>
</dbReference>
<dbReference type="RefSeq" id="WP_109305522.1">
    <property type="nucleotide sequence ID" value="NZ_BJUF01000068.1"/>
</dbReference>
<evidence type="ECO:0000256" key="6">
    <source>
        <dbReference type="ARBA" id="ARBA00040062"/>
    </source>
</evidence>
<evidence type="ECO:0000313" key="10">
    <source>
        <dbReference type="Proteomes" id="UP000245938"/>
    </source>
</evidence>
<comment type="caution">
    <text evidence="9">The sequence shown here is derived from an EMBL/GenBank/DDBJ whole genome shotgun (WGS) entry which is preliminary data.</text>
</comment>
<evidence type="ECO:0000256" key="2">
    <source>
        <dbReference type="ARBA" id="ARBA00035880"/>
    </source>
</evidence>
<dbReference type="NCBIfam" id="TIGR00369">
    <property type="entry name" value="unchar_dom_1"/>
    <property type="match status" value="1"/>
</dbReference>
<evidence type="ECO:0000256" key="3">
    <source>
        <dbReference type="ARBA" id="ARBA00036002"/>
    </source>
</evidence>
<keyword evidence="1" id="KW-0378">Hydrolase</keyword>
<accession>A0A2U3AML5</accession>
<dbReference type="AlphaFoldDB" id="A0A2U3AML5"/>
<feature type="domain" description="Thioesterase" evidence="8">
    <location>
        <begin position="46"/>
        <end position="120"/>
    </location>
</feature>
<comment type="catalytic activity">
    <reaction evidence="3">
        <text>a long-chain fatty acyl-CoA + H2O = a long-chain fatty acid + CoA + H(+)</text>
        <dbReference type="Rhea" id="RHEA:67680"/>
        <dbReference type="ChEBI" id="CHEBI:15377"/>
        <dbReference type="ChEBI" id="CHEBI:15378"/>
        <dbReference type="ChEBI" id="CHEBI:57287"/>
        <dbReference type="ChEBI" id="CHEBI:57560"/>
        <dbReference type="ChEBI" id="CHEBI:83139"/>
    </reaction>
</comment>
<evidence type="ECO:0000256" key="4">
    <source>
        <dbReference type="ARBA" id="ARBA00038381"/>
    </source>
</evidence>
<comment type="similarity">
    <text evidence="4">Belongs to the YigI thioesterase family.</text>
</comment>
<gene>
    <name evidence="9" type="ORF">DEX24_06065</name>
</gene>
<dbReference type="InterPro" id="IPR003736">
    <property type="entry name" value="PAAI_dom"/>
</dbReference>
<sequence length="131" mass="14288">MTTTQSIQQLFEATELWHSVGFQYIHAEKGVATLQVPFNTHITNTGGSLHGGIIMMSLDNVMGMAAMSLGFNQVLTMQMETRFLRQGTDGMLTATASVVEQTRSTLIVEGKIRNASNELIAMCTATFKGLK</sequence>
<comment type="catalytic activity">
    <reaction evidence="7">
        <text>a medium-chain fatty acyl-CoA + H2O = a medium-chain fatty acid + CoA + H(+)</text>
        <dbReference type="Rhea" id="RHEA:68184"/>
        <dbReference type="ChEBI" id="CHEBI:15377"/>
        <dbReference type="ChEBI" id="CHEBI:15378"/>
        <dbReference type="ChEBI" id="CHEBI:57287"/>
        <dbReference type="ChEBI" id="CHEBI:59558"/>
        <dbReference type="ChEBI" id="CHEBI:90546"/>
    </reaction>
</comment>
<dbReference type="InterPro" id="IPR029069">
    <property type="entry name" value="HotDog_dom_sf"/>
</dbReference>
<dbReference type="GO" id="GO:0047617">
    <property type="term" value="F:fatty acyl-CoA hydrolase activity"/>
    <property type="evidence" value="ECO:0007669"/>
    <property type="project" value="UniProtKB-EC"/>
</dbReference>
<dbReference type="Pfam" id="PF03061">
    <property type="entry name" value="4HBT"/>
    <property type="match status" value="1"/>
</dbReference>
<dbReference type="EC" id="3.1.2.20" evidence="5"/>
<dbReference type="OrthoDB" id="337200at2"/>
<dbReference type="EMBL" id="QFVR01000006">
    <property type="protein sequence ID" value="PWI25764.1"/>
    <property type="molecule type" value="Genomic_DNA"/>
</dbReference>
<proteinExistence type="inferred from homology"/>
<dbReference type="CDD" id="cd03443">
    <property type="entry name" value="PaaI_thioesterase"/>
    <property type="match status" value="1"/>
</dbReference>
<comment type="catalytic activity">
    <reaction evidence="2">
        <text>a fatty acyl-CoA + H2O = a fatty acid + CoA + H(+)</text>
        <dbReference type="Rhea" id="RHEA:16781"/>
        <dbReference type="ChEBI" id="CHEBI:15377"/>
        <dbReference type="ChEBI" id="CHEBI:15378"/>
        <dbReference type="ChEBI" id="CHEBI:28868"/>
        <dbReference type="ChEBI" id="CHEBI:57287"/>
        <dbReference type="ChEBI" id="CHEBI:77636"/>
        <dbReference type="EC" id="3.1.2.20"/>
    </reaction>
</comment>
<dbReference type="PANTHER" id="PTHR43240">
    <property type="entry name" value="1,4-DIHYDROXY-2-NAPHTHOYL-COA THIOESTERASE 1"/>
    <property type="match status" value="1"/>
</dbReference>
<evidence type="ECO:0000313" key="9">
    <source>
        <dbReference type="EMBL" id="PWI25764.1"/>
    </source>
</evidence>
<organism evidence="9 10">
    <name type="scientific">Kurthia sibirica</name>
    <dbReference type="NCBI Taxonomy" id="202750"/>
    <lineage>
        <taxon>Bacteria</taxon>
        <taxon>Bacillati</taxon>
        <taxon>Bacillota</taxon>
        <taxon>Bacilli</taxon>
        <taxon>Bacillales</taxon>
        <taxon>Caryophanaceae</taxon>
        <taxon>Kurthia</taxon>
    </lineage>
</organism>
<evidence type="ECO:0000256" key="1">
    <source>
        <dbReference type="ARBA" id="ARBA00022801"/>
    </source>
</evidence>
<dbReference type="PANTHER" id="PTHR43240:SF20">
    <property type="entry name" value="MEDIUM_LONG-CHAIN ACYL-COA THIOESTERASE YIGI"/>
    <property type="match status" value="1"/>
</dbReference>
<evidence type="ECO:0000256" key="5">
    <source>
        <dbReference type="ARBA" id="ARBA00038894"/>
    </source>
</evidence>
<evidence type="ECO:0000256" key="7">
    <source>
        <dbReference type="ARBA" id="ARBA00048062"/>
    </source>
</evidence>
<keyword evidence="10" id="KW-1185">Reference proteome</keyword>